<dbReference type="Proteomes" id="UP000239494">
    <property type="component" value="Unassembled WGS sequence"/>
</dbReference>
<name>A0A2T0SVS5_9PSEU</name>
<evidence type="ECO:0000259" key="1">
    <source>
        <dbReference type="PROSITE" id="PS51462"/>
    </source>
</evidence>
<dbReference type="PROSITE" id="PS51462">
    <property type="entry name" value="NUDIX"/>
    <property type="match status" value="1"/>
</dbReference>
<dbReference type="SUPFAM" id="SSF55811">
    <property type="entry name" value="Nudix"/>
    <property type="match status" value="1"/>
</dbReference>
<feature type="domain" description="Nudix hydrolase" evidence="1">
    <location>
        <begin position="7"/>
        <end position="141"/>
    </location>
</feature>
<organism evidence="2 3">
    <name type="scientific">Umezawaea tangerina</name>
    <dbReference type="NCBI Taxonomy" id="84725"/>
    <lineage>
        <taxon>Bacteria</taxon>
        <taxon>Bacillati</taxon>
        <taxon>Actinomycetota</taxon>
        <taxon>Actinomycetes</taxon>
        <taxon>Pseudonocardiales</taxon>
        <taxon>Pseudonocardiaceae</taxon>
        <taxon>Umezawaea</taxon>
    </lineage>
</organism>
<evidence type="ECO:0000313" key="2">
    <source>
        <dbReference type="EMBL" id="PRY37521.1"/>
    </source>
</evidence>
<keyword evidence="3" id="KW-1185">Reference proteome</keyword>
<dbReference type="OrthoDB" id="4203230at2"/>
<dbReference type="InterPro" id="IPR015797">
    <property type="entry name" value="NUDIX_hydrolase-like_dom_sf"/>
</dbReference>
<reference evidence="2 3" key="1">
    <citation type="submission" date="2018-03" db="EMBL/GenBank/DDBJ databases">
        <title>Genomic Encyclopedia of Archaeal and Bacterial Type Strains, Phase II (KMG-II): from individual species to whole genera.</title>
        <authorList>
            <person name="Goeker M."/>
        </authorList>
    </citation>
    <scope>NUCLEOTIDE SEQUENCE [LARGE SCALE GENOMIC DNA]</scope>
    <source>
        <strain evidence="2 3">DSM 44720</strain>
    </source>
</reference>
<sequence>MSTADPLHICNVEVALWRGERWLLIRRGGGERHSAGQLALVGGKVEHDEAPGAVLENALRRETAEEVGLEPGGTPHYVTSAHFTLADGTSVVNVVFCAPAPDTEPVVQDECEVAGTTWLTAAEVAASDAPEWTKQYVAEAERIRRLVTSGSREAPVAPEGAVHARA</sequence>
<gene>
    <name evidence="2" type="ORF">CLV43_110333</name>
</gene>
<evidence type="ECO:0000313" key="3">
    <source>
        <dbReference type="Proteomes" id="UP000239494"/>
    </source>
</evidence>
<dbReference type="RefSeq" id="WP_106191893.1">
    <property type="nucleotide sequence ID" value="NZ_PVTF01000010.1"/>
</dbReference>
<dbReference type="Pfam" id="PF00293">
    <property type="entry name" value="NUDIX"/>
    <property type="match status" value="1"/>
</dbReference>
<protein>
    <submittedName>
        <fullName evidence="2">ADP-ribose pyrophosphatase YjhB (NUDIX family)</fullName>
    </submittedName>
</protein>
<dbReference type="InterPro" id="IPR000086">
    <property type="entry name" value="NUDIX_hydrolase_dom"/>
</dbReference>
<accession>A0A2T0SVS5</accession>
<dbReference type="CDD" id="cd02883">
    <property type="entry name" value="NUDIX_Hydrolase"/>
    <property type="match status" value="1"/>
</dbReference>
<proteinExistence type="predicted"/>
<comment type="caution">
    <text evidence="2">The sequence shown here is derived from an EMBL/GenBank/DDBJ whole genome shotgun (WGS) entry which is preliminary data.</text>
</comment>
<dbReference type="EMBL" id="PVTF01000010">
    <property type="protein sequence ID" value="PRY37521.1"/>
    <property type="molecule type" value="Genomic_DNA"/>
</dbReference>
<dbReference type="Gene3D" id="3.90.79.10">
    <property type="entry name" value="Nucleoside Triphosphate Pyrophosphohydrolase"/>
    <property type="match status" value="1"/>
</dbReference>
<dbReference type="AlphaFoldDB" id="A0A2T0SVS5"/>